<dbReference type="HOGENOM" id="CLU_1924140_0_0_0"/>
<geneLocation type="plasmid" evidence="2 3">
    <name>CP1</name>
</geneLocation>
<feature type="region of interest" description="Disordered" evidence="1">
    <location>
        <begin position="1"/>
        <end position="31"/>
    </location>
</feature>
<dbReference type="InParanoid" id="Q9RZG1"/>
<accession>Q9RZG1</accession>
<dbReference type="PIR" id="F75637">
    <property type="entry name" value="F75637"/>
</dbReference>
<proteinExistence type="predicted"/>
<dbReference type="EnsemblBacteria" id="AAF12689">
    <property type="protein sequence ID" value="AAF12689"/>
    <property type="gene ID" value="DR_C0026"/>
</dbReference>
<keyword evidence="2" id="KW-0614">Plasmid</keyword>
<reference evidence="2 3" key="1">
    <citation type="journal article" date="1999" name="Science">
        <title>Genome sequence of the radioresistant bacterium Deinococcus radiodurans R1.</title>
        <authorList>
            <person name="White O."/>
            <person name="Eisen J.A."/>
            <person name="Heidelberg J.F."/>
            <person name="Hickey E.K."/>
            <person name="Peterson J.D."/>
            <person name="Dodson R.J."/>
            <person name="Haft D.H."/>
            <person name="Gwinn M.L."/>
            <person name="Nelson W.C."/>
            <person name="Richardson D.L."/>
            <person name="Moffat K.S."/>
            <person name="Qin H."/>
            <person name="Jiang L."/>
            <person name="Pamphile W."/>
            <person name="Crosby M."/>
            <person name="Shen M."/>
            <person name="Vamathevan J.J."/>
            <person name="Lam P."/>
            <person name="McDonald L."/>
            <person name="Utterback T."/>
            <person name="Zalewski C."/>
            <person name="Makarova K.S."/>
            <person name="Aravind L."/>
            <person name="Daly M.J."/>
            <person name="Minton K.W."/>
            <person name="Fleischmann R.D."/>
            <person name="Ketchum K.A."/>
            <person name="Nelson K.E."/>
            <person name="Salzberg S."/>
            <person name="Smith H.O."/>
            <person name="Venter J.C."/>
            <person name="Fraser C.M."/>
        </authorList>
    </citation>
    <scope>NUCLEOTIDE SEQUENCE [LARGE SCALE GENOMIC DNA]</scope>
    <source>
        <strain evidence="3">ATCC 13939 / DSM 20539 / JCM 16871 / LMG 4051 / NBRC 15346 / NCIMB 9279 / R1 / VKM B-1422</strain>
        <plasmid evidence="3">Plasmid CP1</plasmid>
    </source>
</reference>
<sequence>MSLPPPPRKKSQGSMPSMLDKNREVEDQQAQAEALALPELPEVPTTKVTFSPVTQDALDTFDDAYRQCVSSAVPSSAITWLMLYSPVWRILRSWPPSLSDCAEPEIRVDHLTLYLAVQGWRKGKVVFPSGI</sequence>
<evidence type="ECO:0000256" key="1">
    <source>
        <dbReference type="SAM" id="MobiDB-lite"/>
    </source>
</evidence>
<dbReference type="Proteomes" id="UP000002524">
    <property type="component" value="Plasmid CP1"/>
</dbReference>
<dbReference type="EMBL" id="AE001827">
    <property type="protein sequence ID" value="AAF12689.1"/>
    <property type="molecule type" value="Genomic_DNA"/>
</dbReference>
<protein>
    <submittedName>
        <fullName evidence="2">Uncharacterized protein</fullName>
    </submittedName>
</protein>
<dbReference type="KEGG" id="dra:DR_C0026"/>
<keyword evidence="3" id="KW-1185">Reference proteome</keyword>
<evidence type="ECO:0000313" key="3">
    <source>
        <dbReference type="Proteomes" id="UP000002524"/>
    </source>
</evidence>
<evidence type="ECO:0000313" key="2">
    <source>
        <dbReference type="EMBL" id="AAF12689.1"/>
    </source>
</evidence>
<name>Q9RZG1_DEIRA</name>
<gene>
    <name evidence="2" type="ordered locus">DR_C0026</name>
</gene>
<dbReference type="AlphaFoldDB" id="Q9RZG1"/>
<organism evidence="2 3">
    <name type="scientific">Deinococcus radiodurans (strain ATCC 13939 / DSM 20539 / JCM 16871 / CCUG 27074 / LMG 4051 / NBRC 15346 / NCIMB 9279 / VKM B-1422 / R1)</name>
    <dbReference type="NCBI Taxonomy" id="243230"/>
    <lineage>
        <taxon>Bacteria</taxon>
        <taxon>Thermotogati</taxon>
        <taxon>Deinococcota</taxon>
        <taxon>Deinococci</taxon>
        <taxon>Deinococcales</taxon>
        <taxon>Deinococcaceae</taxon>
        <taxon>Deinococcus</taxon>
    </lineage>
</organism>